<evidence type="ECO:0000313" key="3">
    <source>
        <dbReference type="Proteomes" id="UP000218934"/>
    </source>
</evidence>
<keyword evidence="1" id="KW-0812">Transmembrane</keyword>
<dbReference type="RefSeq" id="WP_066959021.1">
    <property type="nucleotide sequence ID" value="NZ_CP023449.1"/>
</dbReference>
<feature type="transmembrane region" description="Helical" evidence="1">
    <location>
        <begin position="111"/>
        <end position="133"/>
    </location>
</feature>
<dbReference type="EMBL" id="NWUF01000001">
    <property type="protein sequence ID" value="PCE44216.1"/>
    <property type="molecule type" value="Genomic_DNA"/>
</dbReference>
<gene>
    <name evidence="2" type="ORF">COO09_00855</name>
</gene>
<proteinExistence type="predicted"/>
<name>A0A2A4G2G3_9SPHN</name>
<keyword evidence="1" id="KW-1133">Transmembrane helix</keyword>
<feature type="transmembrane region" description="Helical" evidence="1">
    <location>
        <begin position="78"/>
        <end position="99"/>
    </location>
</feature>
<dbReference type="AlphaFoldDB" id="A0A2A4G2G3"/>
<evidence type="ECO:0000256" key="1">
    <source>
        <dbReference type="SAM" id="Phobius"/>
    </source>
</evidence>
<organism evidence="2 3">
    <name type="scientific">Rhizorhabdus dicambivorans</name>
    <dbReference type="NCBI Taxonomy" id="1850238"/>
    <lineage>
        <taxon>Bacteria</taxon>
        <taxon>Pseudomonadati</taxon>
        <taxon>Pseudomonadota</taxon>
        <taxon>Alphaproteobacteria</taxon>
        <taxon>Sphingomonadales</taxon>
        <taxon>Sphingomonadaceae</taxon>
        <taxon>Rhizorhabdus</taxon>
    </lineage>
</organism>
<keyword evidence="3" id="KW-1185">Reference proteome</keyword>
<evidence type="ECO:0000313" key="2">
    <source>
        <dbReference type="EMBL" id="PCE44216.1"/>
    </source>
</evidence>
<feature type="transmembrane region" description="Helical" evidence="1">
    <location>
        <begin position="46"/>
        <end position="72"/>
    </location>
</feature>
<evidence type="ECO:0008006" key="4">
    <source>
        <dbReference type="Google" id="ProtNLM"/>
    </source>
</evidence>
<accession>A0A2A4G2G3</accession>
<keyword evidence="1" id="KW-0472">Membrane</keyword>
<dbReference type="Proteomes" id="UP000218934">
    <property type="component" value="Unassembled WGS sequence"/>
</dbReference>
<comment type="caution">
    <text evidence="2">The sequence shown here is derived from an EMBL/GenBank/DDBJ whole genome shotgun (WGS) entry which is preliminary data.</text>
</comment>
<sequence length="138" mass="14404">MVPTWYWIVSGILLIWNAIGCFACFSQMTASPEKLAGLPEGQRDAWLAMPVTAKAAYVVAVGAGLLGAVALLCRCAAAGPLFIASLVGVIVQFGWFFVVYKGASRFGVASLAFPGFVALVAIAQIGFACWAKTQGLLG</sequence>
<feature type="transmembrane region" description="Helical" evidence="1">
    <location>
        <begin position="6"/>
        <end position="25"/>
    </location>
</feature>
<protein>
    <recommendedName>
        <fullName evidence="4">Sugar transporter</fullName>
    </recommendedName>
</protein>
<dbReference type="KEGG" id="rdi:CMV14_11470"/>
<dbReference type="OrthoDB" id="7507670at2"/>
<reference evidence="2 3" key="1">
    <citation type="submission" date="2017-09" db="EMBL/GenBank/DDBJ databases">
        <title>The Catabolism of 3,6-Dichlorosalicylic acid is Initiated by the Cytochrome P450 Monooxygenase DsmABC in Rhizorhabdus dicambivorans Ndbn-20.</title>
        <authorList>
            <person name="Na L."/>
        </authorList>
    </citation>
    <scope>NUCLEOTIDE SEQUENCE [LARGE SCALE GENOMIC DNA]</scope>
    <source>
        <strain evidence="2 3">Ndbn-20m</strain>
    </source>
</reference>